<dbReference type="InParanoid" id="A0A1X7TXN9"/>
<reference evidence="1" key="1">
    <citation type="submission" date="2017-05" db="UniProtKB">
        <authorList>
            <consortium name="EnsemblMetazoa"/>
        </authorList>
    </citation>
    <scope>IDENTIFICATION</scope>
</reference>
<evidence type="ECO:0000313" key="1">
    <source>
        <dbReference type="EnsemblMetazoa" id="Aqu2.1.20062_001"/>
    </source>
</evidence>
<protein>
    <submittedName>
        <fullName evidence="1">Uncharacterized protein</fullName>
    </submittedName>
</protein>
<organism evidence="1">
    <name type="scientific">Amphimedon queenslandica</name>
    <name type="common">Sponge</name>
    <dbReference type="NCBI Taxonomy" id="400682"/>
    <lineage>
        <taxon>Eukaryota</taxon>
        <taxon>Metazoa</taxon>
        <taxon>Porifera</taxon>
        <taxon>Demospongiae</taxon>
        <taxon>Heteroscleromorpha</taxon>
        <taxon>Haplosclerida</taxon>
        <taxon>Niphatidae</taxon>
        <taxon>Amphimedon</taxon>
    </lineage>
</organism>
<sequence length="24" mass="3062">SSLYNEKIMYWYSKEYRLRVKSNC</sequence>
<name>A0A1X7TXN9_AMPQE</name>
<dbReference type="EnsemblMetazoa" id="Aqu2.1.20062_001">
    <property type="protein sequence ID" value="Aqu2.1.20062_001"/>
    <property type="gene ID" value="Aqu2.1.20062"/>
</dbReference>
<accession>A0A1X7TXN9</accession>
<dbReference type="AlphaFoldDB" id="A0A1X7TXN9"/>
<proteinExistence type="predicted"/>